<accession>A0A0M8MTX3</accession>
<reference evidence="2 3" key="1">
    <citation type="submission" date="2015-07" db="EMBL/GenBank/DDBJ databases">
        <title>The genome of the fungus Escovopsis weberi, a specialized disease agent of ant agriculture.</title>
        <authorList>
            <person name="de Man T.J."/>
            <person name="Stajich J.E."/>
            <person name="Kubicek C.P."/>
            <person name="Chenthamara K."/>
            <person name="Atanasova L."/>
            <person name="Druzhinina I.S."/>
            <person name="Birnbaum S."/>
            <person name="Barribeau S.M."/>
            <person name="Teiling C."/>
            <person name="Suen G."/>
            <person name="Currie C."/>
            <person name="Gerardo N.M."/>
        </authorList>
    </citation>
    <scope>NUCLEOTIDE SEQUENCE [LARGE SCALE GENOMIC DNA]</scope>
</reference>
<feature type="transmembrane region" description="Helical" evidence="1">
    <location>
        <begin position="94"/>
        <end position="115"/>
    </location>
</feature>
<dbReference type="OrthoDB" id="5313079at2759"/>
<dbReference type="STRING" id="150374.A0A0M8MTX3"/>
<feature type="transmembrane region" description="Helical" evidence="1">
    <location>
        <begin position="25"/>
        <end position="47"/>
    </location>
</feature>
<dbReference type="EMBL" id="LGSR01000020">
    <property type="protein sequence ID" value="KOS19316.1"/>
    <property type="molecule type" value="Genomic_DNA"/>
</dbReference>
<comment type="caution">
    <text evidence="2">The sequence shown here is derived from an EMBL/GenBank/DDBJ whole genome shotgun (WGS) entry which is preliminary data.</text>
</comment>
<dbReference type="Proteomes" id="UP000053831">
    <property type="component" value="Unassembled WGS sequence"/>
</dbReference>
<feature type="transmembrane region" description="Helical" evidence="1">
    <location>
        <begin position="218"/>
        <end position="237"/>
    </location>
</feature>
<organism evidence="2 3">
    <name type="scientific">Escovopsis weberi</name>
    <dbReference type="NCBI Taxonomy" id="150374"/>
    <lineage>
        <taxon>Eukaryota</taxon>
        <taxon>Fungi</taxon>
        <taxon>Dikarya</taxon>
        <taxon>Ascomycota</taxon>
        <taxon>Pezizomycotina</taxon>
        <taxon>Sordariomycetes</taxon>
        <taxon>Hypocreomycetidae</taxon>
        <taxon>Hypocreales</taxon>
        <taxon>Hypocreaceae</taxon>
        <taxon>Escovopsis</taxon>
    </lineage>
</organism>
<proteinExistence type="predicted"/>
<dbReference type="InterPro" id="IPR044926">
    <property type="entry name" value="RGS_subdomain_2"/>
</dbReference>
<feature type="transmembrane region" description="Helical" evidence="1">
    <location>
        <begin position="59"/>
        <end position="82"/>
    </location>
</feature>
<gene>
    <name evidence="2" type="ORF">ESCO_001413</name>
</gene>
<feature type="transmembrane region" description="Helical" evidence="1">
    <location>
        <begin position="284"/>
        <end position="305"/>
    </location>
</feature>
<keyword evidence="1" id="KW-1133">Transmembrane helix</keyword>
<evidence type="ECO:0000313" key="3">
    <source>
        <dbReference type="Proteomes" id="UP000053831"/>
    </source>
</evidence>
<evidence type="ECO:0000256" key="1">
    <source>
        <dbReference type="SAM" id="Phobius"/>
    </source>
</evidence>
<dbReference type="SUPFAM" id="SSF48097">
    <property type="entry name" value="Regulator of G-protein signaling, RGS"/>
    <property type="match status" value="1"/>
</dbReference>
<protein>
    <submittedName>
        <fullName evidence="2">Uncharacterized protein</fullName>
    </submittedName>
</protein>
<feature type="transmembrane region" description="Helical" evidence="1">
    <location>
        <begin position="160"/>
        <end position="181"/>
    </location>
</feature>
<dbReference type="Gene3D" id="1.10.167.10">
    <property type="entry name" value="Regulator of G-protein Signalling 4, domain 2"/>
    <property type="match status" value="1"/>
</dbReference>
<evidence type="ECO:0000313" key="2">
    <source>
        <dbReference type="EMBL" id="KOS19316.1"/>
    </source>
</evidence>
<dbReference type="InterPro" id="IPR036305">
    <property type="entry name" value="RGS_sf"/>
</dbReference>
<feature type="transmembrane region" description="Helical" evidence="1">
    <location>
        <begin position="249"/>
        <end position="272"/>
    </location>
</feature>
<keyword evidence="3" id="KW-1185">Reference proteome</keyword>
<keyword evidence="1" id="KW-0812">Transmembrane</keyword>
<name>A0A0M8MTX3_ESCWE</name>
<keyword evidence="1" id="KW-0472">Membrane</keyword>
<sequence length="569" mass="65277">MANPTADLSVYDLRGDKANWDGVGIFYVSWCVLWTVCLFSGMTFLWLNRHLPILKIRGLPLALGAIVLLHLYWILGQLTYAVGPTLPVVSAYTVQYFFMGIWFPLGIALFHASNLRFLHVAKLQRQFTSLENRPFSRHHDGNTSTTLFRRIRALPYTSKVLLFIGCAMVLQVLLTIAMWIACRKYHPAYGAPGTGLTAETIHGQLRQLSRGWEWWPSVLWQVLWTWIVAPYLIWQAWDIRDTMGWRAQTIGCCVSNLHATPMFLIALYVPAFEKINQYFSPSQWIHLSILILEILTIFVPTFEVIRLKILRKKSATLNAEWEAFSFASSSAATATDRRRHLSLSLDEKCAVIDFSEEELGDRLLTMSALNHVLCENPDPLQEFSALRDFSGENIAFLIRVAKWKHSLMDEKLSEESRRDAYNQALWIYIDFISPRDAKFPLNLSSQDLKFLENLFEQSARDLCGEALVNPAIPFDVEQPSSRTKHQDPEDRPEYIGPIPSQFDAFVFDKAQADVKYLVLTNTWPKFVTEMQLRRRSSCETGRSETTQSSQATLASRFSRRFSKLIQALI</sequence>
<dbReference type="AlphaFoldDB" id="A0A0M8MTX3"/>